<dbReference type="PANTHER" id="PTHR11601">
    <property type="entry name" value="CYSTEINE DESULFURYLASE FAMILY MEMBER"/>
    <property type="match status" value="1"/>
</dbReference>
<dbReference type="PROSITE" id="PS00595">
    <property type="entry name" value="AA_TRANSFER_CLASS_5"/>
    <property type="match status" value="1"/>
</dbReference>
<dbReference type="Pfam" id="PF00266">
    <property type="entry name" value="Aminotran_5"/>
    <property type="match status" value="1"/>
</dbReference>
<sequence>MSLKEKIYLDYNATTPVDPKVVQAMLPYFTENFGNASSDHSFGWYADDAVETARSQVAKLVNCRPVEITFTSGATEAANLVLFGFCKKNRSKGNHIVSCKTEHKAVLDTLEALESDGFEVTYLDINGQGNIDLNELEDSIRPSTILVCLMLANNETGLIHPIEKLTEIAHSKNVPFMSDITQAVGKIPVDLRHLGIDMAVFSSHKLYGPKGVGALYLNKRNHISIDKHLFGGNQEKGVRPGTLNVPGIVGLGESCEIAQQSLEENHQNFKVLQNHLEQGLSTMEGATINCQNQNRLPNTTNVSFKSVDGTKLLRHLNRLALSRGSACTANQVNPSHVLKAMGITDEVALASLRISTGRYTTLEDIEKTVTEIKKAVDQLKTSTV</sequence>
<gene>
    <name evidence="12" type="ORF">J0X13_03955</name>
</gene>
<dbReference type="EC" id="2.8.1.7" evidence="3"/>
<comment type="catalytic activity">
    <reaction evidence="9">
        <text>(sulfur carrier)-H + L-cysteine = (sulfur carrier)-SH + L-alanine</text>
        <dbReference type="Rhea" id="RHEA:43892"/>
        <dbReference type="Rhea" id="RHEA-COMP:14737"/>
        <dbReference type="Rhea" id="RHEA-COMP:14739"/>
        <dbReference type="ChEBI" id="CHEBI:29917"/>
        <dbReference type="ChEBI" id="CHEBI:35235"/>
        <dbReference type="ChEBI" id="CHEBI:57972"/>
        <dbReference type="ChEBI" id="CHEBI:64428"/>
        <dbReference type="EC" id="2.8.1.7"/>
    </reaction>
</comment>
<evidence type="ECO:0000256" key="1">
    <source>
        <dbReference type="ARBA" id="ARBA00001933"/>
    </source>
</evidence>
<dbReference type="Gene3D" id="3.90.1150.10">
    <property type="entry name" value="Aspartate Aminotransferase, domain 1"/>
    <property type="match status" value="1"/>
</dbReference>
<evidence type="ECO:0000313" key="13">
    <source>
        <dbReference type="Proteomes" id="UP000664163"/>
    </source>
</evidence>
<evidence type="ECO:0000256" key="6">
    <source>
        <dbReference type="ARBA" id="ARBA00022898"/>
    </source>
</evidence>
<keyword evidence="13" id="KW-1185">Reference proteome</keyword>
<evidence type="ECO:0000256" key="7">
    <source>
        <dbReference type="ARBA" id="ARBA00023004"/>
    </source>
</evidence>
<organism evidence="12 13">
    <name type="scientific">[Muricauda] lutisoli</name>
    <dbReference type="NCBI Taxonomy" id="2816035"/>
    <lineage>
        <taxon>Bacteria</taxon>
        <taxon>Pseudomonadati</taxon>
        <taxon>Bacteroidota</taxon>
        <taxon>Flavobacteriia</taxon>
        <taxon>Flavobacteriales</taxon>
        <taxon>Flavobacteriaceae</taxon>
        <taxon>Allomuricauda</taxon>
    </lineage>
</organism>
<name>A0ABS3ETW4_9FLAO</name>
<dbReference type="Proteomes" id="UP000664163">
    <property type="component" value="Unassembled WGS sequence"/>
</dbReference>
<dbReference type="InterPro" id="IPR015424">
    <property type="entry name" value="PyrdxlP-dep_Trfase"/>
</dbReference>
<evidence type="ECO:0000256" key="3">
    <source>
        <dbReference type="ARBA" id="ARBA00012239"/>
    </source>
</evidence>
<dbReference type="InterPro" id="IPR020578">
    <property type="entry name" value="Aminotrans_V_PyrdxlP_BS"/>
</dbReference>
<dbReference type="RefSeq" id="WP_207070149.1">
    <property type="nucleotide sequence ID" value="NZ_JAFLND010000001.1"/>
</dbReference>
<dbReference type="InterPro" id="IPR000192">
    <property type="entry name" value="Aminotrans_V_dom"/>
</dbReference>
<comment type="caution">
    <text evidence="12">The sequence shown here is derived from an EMBL/GenBank/DDBJ whole genome shotgun (WGS) entry which is preliminary data.</text>
</comment>
<keyword evidence="5" id="KW-0479">Metal-binding</keyword>
<comment type="similarity">
    <text evidence="2">Belongs to the class-V pyridoxal-phosphate-dependent aminotransferase family. NifS/IscS subfamily.</text>
</comment>
<dbReference type="SUPFAM" id="SSF53383">
    <property type="entry name" value="PLP-dependent transferases"/>
    <property type="match status" value="1"/>
</dbReference>
<dbReference type="PANTHER" id="PTHR11601:SF34">
    <property type="entry name" value="CYSTEINE DESULFURASE"/>
    <property type="match status" value="1"/>
</dbReference>
<protein>
    <recommendedName>
        <fullName evidence="3">cysteine desulfurase</fullName>
        <ecNumber evidence="3">2.8.1.7</ecNumber>
    </recommendedName>
</protein>
<dbReference type="InterPro" id="IPR015422">
    <property type="entry name" value="PyrdxlP-dep_Trfase_small"/>
</dbReference>
<evidence type="ECO:0000256" key="8">
    <source>
        <dbReference type="ARBA" id="ARBA00023014"/>
    </source>
</evidence>
<comment type="cofactor">
    <cofactor evidence="1 10">
        <name>pyridoxal 5'-phosphate</name>
        <dbReference type="ChEBI" id="CHEBI:597326"/>
    </cofactor>
</comment>
<evidence type="ECO:0000256" key="2">
    <source>
        <dbReference type="ARBA" id="ARBA00006490"/>
    </source>
</evidence>
<keyword evidence="8" id="KW-0411">Iron-sulfur</keyword>
<keyword evidence="4" id="KW-0808">Transferase</keyword>
<evidence type="ECO:0000313" key="12">
    <source>
        <dbReference type="EMBL" id="MBO0329688.1"/>
    </source>
</evidence>
<evidence type="ECO:0000256" key="4">
    <source>
        <dbReference type="ARBA" id="ARBA00022679"/>
    </source>
</evidence>
<accession>A0ABS3ETW4</accession>
<evidence type="ECO:0000256" key="10">
    <source>
        <dbReference type="RuleBase" id="RU004504"/>
    </source>
</evidence>
<proteinExistence type="inferred from homology"/>
<feature type="domain" description="Aminotransferase class V" evidence="11">
    <location>
        <begin position="7"/>
        <end position="367"/>
    </location>
</feature>
<dbReference type="InterPro" id="IPR015421">
    <property type="entry name" value="PyrdxlP-dep_Trfase_major"/>
</dbReference>
<evidence type="ECO:0000259" key="11">
    <source>
        <dbReference type="Pfam" id="PF00266"/>
    </source>
</evidence>
<dbReference type="EMBL" id="JAFLND010000001">
    <property type="protein sequence ID" value="MBO0329688.1"/>
    <property type="molecule type" value="Genomic_DNA"/>
</dbReference>
<evidence type="ECO:0000256" key="9">
    <source>
        <dbReference type="ARBA" id="ARBA00050776"/>
    </source>
</evidence>
<dbReference type="Gene3D" id="3.40.640.10">
    <property type="entry name" value="Type I PLP-dependent aspartate aminotransferase-like (Major domain)"/>
    <property type="match status" value="1"/>
</dbReference>
<dbReference type="PIRSF" id="PIRSF005572">
    <property type="entry name" value="NifS"/>
    <property type="match status" value="1"/>
</dbReference>
<keyword evidence="7" id="KW-0408">Iron</keyword>
<evidence type="ECO:0000256" key="5">
    <source>
        <dbReference type="ARBA" id="ARBA00022723"/>
    </source>
</evidence>
<dbReference type="InterPro" id="IPR016454">
    <property type="entry name" value="Cysteine_dSase"/>
</dbReference>
<keyword evidence="6" id="KW-0663">Pyridoxal phosphate</keyword>
<reference evidence="12 13" key="1">
    <citation type="submission" date="2021-03" db="EMBL/GenBank/DDBJ databases">
        <title>Muricauda sp. CAU 1631 isolated from Incheon.</title>
        <authorList>
            <person name="Kim W."/>
        </authorList>
    </citation>
    <scope>NUCLEOTIDE SEQUENCE [LARGE SCALE GENOMIC DNA]</scope>
    <source>
        <strain evidence="12 13">CAU 1631</strain>
    </source>
</reference>